<organism evidence="1 2">
    <name type="scientific">Novosphingobium resinovorum</name>
    <dbReference type="NCBI Taxonomy" id="158500"/>
    <lineage>
        <taxon>Bacteria</taxon>
        <taxon>Pseudomonadati</taxon>
        <taxon>Pseudomonadota</taxon>
        <taxon>Alphaproteobacteria</taxon>
        <taxon>Sphingomonadales</taxon>
        <taxon>Sphingomonadaceae</taxon>
        <taxon>Novosphingobium</taxon>
    </lineage>
</organism>
<proteinExistence type="predicted"/>
<evidence type="ECO:0000313" key="2">
    <source>
        <dbReference type="Proteomes" id="UP000024329"/>
    </source>
</evidence>
<accession>A0A031JMG7</accession>
<dbReference type="Proteomes" id="UP000024329">
    <property type="component" value="Unassembled WGS sequence"/>
</dbReference>
<protein>
    <submittedName>
        <fullName evidence="1">Uncharacterized protein</fullName>
    </submittedName>
</protein>
<sequence>MPPLTIRFVLLFAVIRIKQVTQLAEFKTDEFID</sequence>
<gene>
    <name evidence="1" type="ORF">BV97_04903</name>
</gene>
<dbReference type="EMBL" id="JFYZ01000044">
    <property type="protein sequence ID" value="EZP73910.1"/>
    <property type="molecule type" value="Genomic_DNA"/>
</dbReference>
<name>A0A031JMG7_9SPHN</name>
<comment type="caution">
    <text evidence="1">The sequence shown here is derived from an EMBL/GenBank/DDBJ whole genome shotgun (WGS) entry which is preliminary data.</text>
</comment>
<dbReference type="PATRIC" id="fig|158500.4.peg.4983"/>
<dbReference type="AlphaFoldDB" id="A0A031JMG7"/>
<reference evidence="1 2" key="1">
    <citation type="submission" date="2014-03" db="EMBL/GenBank/DDBJ databases">
        <title>Whole genome sequence of Novosphingobium resinovorum KF1.</title>
        <authorList>
            <person name="Gan H.M."/>
            <person name="Gan H.Y."/>
            <person name="Chew T.H."/>
            <person name="Savka M.A."/>
        </authorList>
    </citation>
    <scope>NUCLEOTIDE SEQUENCE [LARGE SCALE GENOMIC DNA]</scope>
    <source>
        <strain evidence="1 2">KF1</strain>
    </source>
</reference>
<evidence type="ECO:0000313" key="1">
    <source>
        <dbReference type="EMBL" id="EZP73910.1"/>
    </source>
</evidence>